<reference evidence="1" key="1">
    <citation type="submission" date="2012-05" db="EMBL/GenBank/DDBJ databases">
        <authorList>
            <person name="Krishnakumar V."/>
            <person name="Cheung F."/>
            <person name="Xiao Y."/>
            <person name="Chan A."/>
            <person name="Moskal W.A."/>
            <person name="Town C.D."/>
        </authorList>
    </citation>
    <scope>NUCLEOTIDE SEQUENCE</scope>
</reference>
<organism evidence="1">
    <name type="scientific">Lotus japonicus</name>
    <name type="common">Lotus corniculatus var. japonicus</name>
    <dbReference type="NCBI Taxonomy" id="34305"/>
    <lineage>
        <taxon>Eukaryota</taxon>
        <taxon>Viridiplantae</taxon>
        <taxon>Streptophyta</taxon>
        <taxon>Embryophyta</taxon>
        <taxon>Tracheophyta</taxon>
        <taxon>Spermatophyta</taxon>
        <taxon>Magnoliopsida</taxon>
        <taxon>eudicotyledons</taxon>
        <taxon>Gunneridae</taxon>
        <taxon>Pentapetalae</taxon>
        <taxon>rosids</taxon>
        <taxon>fabids</taxon>
        <taxon>Fabales</taxon>
        <taxon>Fabaceae</taxon>
        <taxon>Papilionoideae</taxon>
        <taxon>50 kb inversion clade</taxon>
        <taxon>NPAAA clade</taxon>
        <taxon>Hologalegina</taxon>
        <taxon>robinioid clade</taxon>
        <taxon>Loteae</taxon>
        <taxon>Lotus</taxon>
    </lineage>
</organism>
<sequence length="132" mass="15284">MRNMPWFQQRVRNLRNINGESTDLFSNLQNGVQKPQPISKFHSLSPENIISSLHLNQRNLLHLYPLSQTLVRNLQPAHLSRQILKLLLLPHPRPPSRFAVRHHPLPLPVVNSQISAFRSRTGTALNRSHSFR</sequence>
<name>I3SNQ2_LOTJA</name>
<protein>
    <submittedName>
        <fullName evidence="1">Uncharacterized protein</fullName>
    </submittedName>
</protein>
<proteinExistence type="evidence at transcript level"/>
<accession>I3SNQ2</accession>
<evidence type="ECO:0000313" key="1">
    <source>
        <dbReference type="EMBL" id="AFK41894.1"/>
    </source>
</evidence>
<dbReference type="AlphaFoldDB" id="I3SNQ2"/>
<dbReference type="EMBL" id="BT142100">
    <property type="protein sequence ID" value="AFK41894.1"/>
    <property type="molecule type" value="mRNA"/>
</dbReference>